<dbReference type="EMBL" id="CAJPEV010002229">
    <property type="protein sequence ID" value="CAG0896186.1"/>
    <property type="molecule type" value="Genomic_DNA"/>
</dbReference>
<dbReference type="AlphaFoldDB" id="A0A7R9A8A2"/>
<name>A0A7R9A8A2_9CRUS</name>
<dbReference type="Proteomes" id="UP000677054">
    <property type="component" value="Unassembled WGS sequence"/>
</dbReference>
<protein>
    <submittedName>
        <fullName evidence="1">Uncharacterized protein</fullName>
    </submittedName>
</protein>
<dbReference type="EMBL" id="LR901746">
    <property type="protein sequence ID" value="CAD7249309.1"/>
    <property type="molecule type" value="Genomic_DNA"/>
</dbReference>
<evidence type="ECO:0000313" key="2">
    <source>
        <dbReference type="Proteomes" id="UP000677054"/>
    </source>
</evidence>
<gene>
    <name evidence="1" type="ORF">DSTB1V02_LOCUS9107</name>
</gene>
<accession>A0A7R9A8A2</accession>
<evidence type="ECO:0000313" key="1">
    <source>
        <dbReference type="EMBL" id="CAD7249309.1"/>
    </source>
</evidence>
<keyword evidence="2" id="KW-1185">Reference proteome</keyword>
<proteinExistence type="predicted"/>
<sequence length="191" mass="20677">MECWVIDTPFFKRELPTPSPGISKPSGIPRQAIVISQEAQSSGWFRRVNCAGTADTDTVTLESGLGSLRIPDWPLHFAPGAITPATPFLAVALVLSERGGLFQQKPPSPSPPRTASPSTSDTLAERALSPQMQQVKVGYVNGTVWLETHRSPKDADVVVLEDGLVVLQPGFLLLDLSSLDIHVELLVPIYR</sequence>
<organism evidence="1">
    <name type="scientific">Darwinula stevensoni</name>
    <dbReference type="NCBI Taxonomy" id="69355"/>
    <lineage>
        <taxon>Eukaryota</taxon>
        <taxon>Metazoa</taxon>
        <taxon>Ecdysozoa</taxon>
        <taxon>Arthropoda</taxon>
        <taxon>Crustacea</taxon>
        <taxon>Oligostraca</taxon>
        <taxon>Ostracoda</taxon>
        <taxon>Podocopa</taxon>
        <taxon>Podocopida</taxon>
        <taxon>Darwinulocopina</taxon>
        <taxon>Darwinuloidea</taxon>
        <taxon>Darwinulidae</taxon>
        <taxon>Darwinula</taxon>
    </lineage>
</organism>
<reference evidence="1" key="1">
    <citation type="submission" date="2020-11" db="EMBL/GenBank/DDBJ databases">
        <authorList>
            <person name="Tran Van P."/>
        </authorList>
    </citation>
    <scope>NUCLEOTIDE SEQUENCE</scope>
</reference>